<evidence type="ECO:0000256" key="1">
    <source>
        <dbReference type="SAM" id="MobiDB-lite"/>
    </source>
</evidence>
<gene>
    <name evidence="2" type="ORF">BGHDH14_bgh04497</name>
</gene>
<proteinExistence type="predicted"/>
<organism evidence="2 3">
    <name type="scientific">Blumeria graminis f. sp. hordei (strain DH14)</name>
    <name type="common">Barley powdery mildew</name>
    <name type="synonym">Oidium monilioides f. sp. hordei</name>
    <dbReference type="NCBI Taxonomy" id="546991"/>
    <lineage>
        <taxon>Eukaryota</taxon>
        <taxon>Fungi</taxon>
        <taxon>Dikarya</taxon>
        <taxon>Ascomycota</taxon>
        <taxon>Pezizomycotina</taxon>
        <taxon>Leotiomycetes</taxon>
        <taxon>Erysiphales</taxon>
        <taxon>Erysiphaceae</taxon>
        <taxon>Blumeria</taxon>
        <taxon>Blumeria hordei</taxon>
    </lineage>
</organism>
<accession>N1JMQ7</accession>
<dbReference type="AlphaFoldDB" id="N1JMQ7"/>
<reference evidence="2 3" key="1">
    <citation type="journal article" date="2010" name="Science">
        <title>Genome expansion and gene loss in powdery mildew fungi reveal tradeoffs in extreme parasitism.</title>
        <authorList>
            <person name="Spanu P.D."/>
            <person name="Abbott J.C."/>
            <person name="Amselem J."/>
            <person name="Burgis T.A."/>
            <person name="Soanes D.M."/>
            <person name="Stueber K."/>
            <person name="Ver Loren van Themaat E."/>
            <person name="Brown J.K.M."/>
            <person name="Butcher S.A."/>
            <person name="Gurr S.J."/>
            <person name="Lebrun M.-H."/>
            <person name="Ridout C.J."/>
            <person name="Schulze-Lefert P."/>
            <person name="Talbot N.J."/>
            <person name="Ahmadinejad N."/>
            <person name="Ametz C."/>
            <person name="Barton G.R."/>
            <person name="Benjdia M."/>
            <person name="Bidzinski P."/>
            <person name="Bindschedler L.V."/>
            <person name="Both M."/>
            <person name="Brewer M.T."/>
            <person name="Cadle-Davidson L."/>
            <person name="Cadle-Davidson M.M."/>
            <person name="Collemare J."/>
            <person name="Cramer R."/>
            <person name="Frenkel O."/>
            <person name="Godfrey D."/>
            <person name="Harriman J."/>
            <person name="Hoede C."/>
            <person name="King B.C."/>
            <person name="Klages S."/>
            <person name="Kleemann J."/>
            <person name="Knoll D."/>
            <person name="Koti P.S."/>
            <person name="Kreplak J."/>
            <person name="Lopez-Ruiz F.J."/>
            <person name="Lu X."/>
            <person name="Maekawa T."/>
            <person name="Mahanil S."/>
            <person name="Micali C."/>
            <person name="Milgroom M.G."/>
            <person name="Montana G."/>
            <person name="Noir S."/>
            <person name="O'Connell R.J."/>
            <person name="Oberhaensli S."/>
            <person name="Parlange F."/>
            <person name="Pedersen C."/>
            <person name="Quesneville H."/>
            <person name="Reinhardt R."/>
            <person name="Rott M."/>
            <person name="Sacristan S."/>
            <person name="Schmidt S.M."/>
            <person name="Schoen M."/>
            <person name="Skamnioti P."/>
            <person name="Sommer H."/>
            <person name="Stephens A."/>
            <person name="Takahara H."/>
            <person name="Thordal-Christensen H."/>
            <person name="Vigouroux M."/>
            <person name="Wessling R."/>
            <person name="Wicker T."/>
            <person name="Panstruga R."/>
        </authorList>
    </citation>
    <scope>NUCLEOTIDE SEQUENCE [LARGE SCALE GENOMIC DNA]</scope>
    <source>
        <strain evidence="2">DH14</strain>
    </source>
</reference>
<protein>
    <submittedName>
        <fullName evidence="2">EKA-like protein</fullName>
    </submittedName>
</protein>
<sequence length="68" mass="7502">MPPVRKKRSNDKLDNTRVRPRTLDQLPGLAQSPKCAEMSKVSIKGKEKALPAVTEPDTDMIGSVEIVE</sequence>
<comment type="caution">
    <text evidence="2">The sequence shown here is derived from an EMBL/GenBank/DDBJ whole genome shotgun (WGS) entry which is preliminary data.</text>
</comment>
<dbReference type="Proteomes" id="UP000015441">
    <property type="component" value="Unassembled WGS sequence"/>
</dbReference>
<evidence type="ECO:0000313" key="3">
    <source>
        <dbReference type="Proteomes" id="UP000015441"/>
    </source>
</evidence>
<dbReference type="HOGENOM" id="CLU_2793642_0_0_1"/>
<evidence type="ECO:0000313" key="2">
    <source>
        <dbReference type="EMBL" id="CCU81841.1"/>
    </source>
</evidence>
<name>N1JMQ7_BLUG1</name>
<dbReference type="InParanoid" id="N1JMQ7"/>
<dbReference type="EMBL" id="CAUH01005515">
    <property type="protein sequence ID" value="CCU81841.1"/>
    <property type="molecule type" value="Genomic_DNA"/>
</dbReference>
<keyword evidence="3" id="KW-1185">Reference proteome</keyword>
<feature type="region of interest" description="Disordered" evidence="1">
    <location>
        <begin position="1"/>
        <end position="22"/>
    </location>
</feature>